<feature type="domain" description="GREB1-like second" evidence="9">
    <location>
        <begin position="469"/>
        <end position="632"/>
    </location>
</feature>
<feature type="compositionally biased region" description="Basic and acidic residues" evidence="6">
    <location>
        <begin position="1306"/>
        <end position="1328"/>
    </location>
</feature>
<dbReference type="InterPro" id="IPR048659">
    <property type="entry name" value="GREB1-like_2nd"/>
</dbReference>
<feature type="compositionally biased region" description="Polar residues" evidence="6">
    <location>
        <begin position="119"/>
        <end position="139"/>
    </location>
</feature>
<feature type="domain" description="GREB1 N-terminal" evidence="7">
    <location>
        <begin position="144"/>
        <end position="274"/>
    </location>
</feature>
<feature type="compositionally biased region" description="Basic residues" evidence="6">
    <location>
        <begin position="1"/>
        <end position="12"/>
    </location>
</feature>
<dbReference type="Pfam" id="PF20692">
    <property type="entry name" value="cpSF2-GREB1"/>
    <property type="match status" value="1"/>
</dbReference>
<dbReference type="PANTHER" id="PTHR15720:SF14">
    <property type="entry name" value="GREB1-LIKE PROTEIN"/>
    <property type="match status" value="1"/>
</dbReference>
<name>A0ABN8LMK1_9CNID</name>
<evidence type="ECO:0000256" key="3">
    <source>
        <dbReference type="ARBA" id="ARBA00022692"/>
    </source>
</evidence>
<dbReference type="InterPro" id="IPR046927">
    <property type="entry name" value="GREB1-like_C"/>
</dbReference>
<dbReference type="InterPro" id="IPR049100">
    <property type="entry name" value="TAGT"/>
</dbReference>
<feature type="domain" description="TET-Associated Glycosyltransferase" evidence="10">
    <location>
        <begin position="1599"/>
        <end position="1833"/>
    </location>
</feature>
<feature type="compositionally biased region" description="Low complexity" evidence="6">
    <location>
        <begin position="1423"/>
        <end position="1432"/>
    </location>
</feature>
<feature type="region of interest" description="Disordered" evidence="6">
    <location>
        <begin position="1143"/>
        <end position="1166"/>
    </location>
</feature>
<dbReference type="Pfam" id="PF20691">
    <property type="entry name" value="TAGT"/>
    <property type="match status" value="1"/>
</dbReference>
<feature type="compositionally biased region" description="Polar residues" evidence="6">
    <location>
        <begin position="1474"/>
        <end position="1490"/>
    </location>
</feature>
<evidence type="ECO:0000259" key="10">
    <source>
        <dbReference type="Pfam" id="PF20691"/>
    </source>
</evidence>
<organism evidence="12 13">
    <name type="scientific">Porites evermanni</name>
    <dbReference type="NCBI Taxonomy" id="104178"/>
    <lineage>
        <taxon>Eukaryota</taxon>
        <taxon>Metazoa</taxon>
        <taxon>Cnidaria</taxon>
        <taxon>Anthozoa</taxon>
        <taxon>Hexacorallia</taxon>
        <taxon>Scleractinia</taxon>
        <taxon>Fungiina</taxon>
        <taxon>Poritidae</taxon>
        <taxon>Porites</taxon>
    </lineage>
</organism>
<keyword evidence="3" id="KW-0812">Transmembrane</keyword>
<evidence type="ECO:0000256" key="2">
    <source>
        <dbReference type="ARBA" id="ARBA00009148"/>
    </source>
</evidence>
<dbReference type="InterPro" id="IPR028422">
    <property type="entry name" value="GREB1"/>
</dbReference>
<evidence type="ECO:0000259" key="11">
    <source>
        <dbReference type="Pfam" id="PF20692"/>
    </source>
</evidence>
<keyword evidence="5" id="KW-0472">Membrane</keyword>
<evidence type="ECO:0008006" key="14">
    <source>
        <dbReference type="Google" id="ProtNLM"/>
    </source>
</evidence>
<feature type="region of interest" description="Disordered" evidence="6">
    <location>
        <begin position="362"/>
        <end position="399"/>
    </location>
</feature>
<feature type="region of interest" description="Disordered" evidence="6">
    <location>
        <begin position="1418"/>
        <end position="1437"/>
    </location>
</feature>
<evidence type="ECO:0000259" key="8">
    <source>
        <dbReference type="Pfam" id="PF20267"/>
    </source>
</evidence>
<protein>
    <recommendedName>
        <fullName evidence="14">GREB1-like protein</fullName>
    </recommendedName>
</protein>
<dbReference type="PANTHER" id="PTHR15720">
    <property type="entry name" value="GREB1-RELATED"/>
    <property type="match status" value="1"/>
</dbReference>
<keyword evidence="13" id="KW-1185">Reference proteome</keyword>
<evidence type="ECO:0000313" key="13">
    <source>
        <dbReference type="Proteomes" id="UP001159427"/>
    </source>
</evidence>
<gene>
    <name evidence="12" type="ORF">PEVE_00032734</name>
</gene>
<comment type="subcellular location">
    <subcellularLocation>
        <location evidence="1">Membrane</location>
        <topology evidence="1">Single-pass membrane protein</topology>
    </subcellularLocation>
</comment>
<evidence type="ECO:0000313" key="12">
    <source>
        <dbReference type="EMBL" id="CAH3016778.1"/>
    </source>
</evidence>
<feature type="region of interest" description="Disordered" evidence="6">
    <location>
        <begin position="1287"/>
        <end position="1371"/>
    </location>
</feature>
<keyword evidence="4" id="KW-1133">Transmembrane helix</keyword>
<dbReference type="Proteomes" id="UP001159427">
    <property type="component" value="Unassembled WGS sequence"/>
</dbReference>
<reference evidence="12 13" key="1">
    <citation type="submission" date="2022-05" db="EMBL/GenBank/DDBJ databases">
        <authorList>
            <consortium name="Genoscope - CEA"/>
            <person name="William W."/>
        </authorList>
    </citation>
    <scope>NUCLEOTIDE SEQUENCE [LARGE SCALE GENOMIC DNA]</scope>
</reference>
<evidence type="ECO:0000259" key="9">
    <source>
        <dbReference type="Pfam" id="PF20688"/>
    </source>
</evidence>
<dbReference type="InterPro" id="IPR048657">
    <property type="entry name" value="GREB1-like_cpSF2"/>
</dbReference>
<feature type="region of interest" description="Disordered" evidence="6">
    <location>
        <begin position="1"/>
        <end position="147"/>
    </location>
</feature>
<dbReference type="Pfam" id="PF20267">
    <property type="entry name" value="GREB1_C"/>
    <property type="match status" value="1"/>
</dbReference>
<dbReference type="InterPro" id="IPR046926">
    <property type="entry name" value="GREB1_N"/>
</dbReference>
<evidence type="ECO:0000259" key="7">
    <source>
        <dbReference type="Pfam" id="PF15782"/>
    </source>
</evidence>
<evidence type="ECO:0000256" key="1">
    <source>
        <dbReference type="ARBA" id="ARBA00004167"/>
    </source>
</evidence>
<evidence type="ECO:0000256" key="5">
    <source>
        <dbReference type="ARBA" id="ARBA00023136"/>
    </source>
</evidence>
<accession>A0ABN8LMK1</accession>
<feature type="region of interest" description="Disordered" evidence="6">
    <location>
        <begin position="1467"/>
        <end position="1490"/>
    </location>
</feature>
<comment type="similarity">
    <text evidence="2">Belongs to the GREB1 family.</text>
</comment>
<dbReference type="EMBL" id="CALNXI010000048">
    <property type="protein sequence ID" value="CAH3016778.1"/>
    <property type="molecule type" value="Genomic_DNA"/>
</dbReference>
<feature type="compositionally biased region" description="Basic and acidic residues" evidence="6">
    <location>
        <begin position="1356"/>
        <end position="1371"/>
    </location>
</feature>
<evidence type="ECO:0000256" key="4">
    <source>
        <dbReference type="ARBA" id="ARBA00022989"/>
    </source>
</evidence>
<comment type="caution">
    <text evidence="12">The sequence shown here is derived from an EMBL/GenBank/DDBJ whole genome shotgun (WGS) entry which is preliminary data.</text>
</comment>
<feature type="domain" description="GREB1-like circularly permuted SF2 helicase" evidence="11">
    <location>
        <begin position="712"/>
        <end position="1415"/>
    </location>
</feature>
<feature type="region of interest" description="Disordered" evidence="6">
    <location>
        <begin position="1837"/>
        <end position="1856"/>
    </location>
</feature>
<sequence>MSDHRYRNKHRSLWPPRRVSTRLSTSQGVHYDRSHHYDNTPISTSSSVMEIPPDTVIVHVPGMPPTSRTCSTDGHPSDSPRLMQVPHTPPMSINQTGHGDMSSDARPSSDEEEGHSRMRSSSYAGSHSMNQEPVRSTLSAGMHSRPVQSGPICTTPGLCQAGGELRLSHLSSKQVQASEGFLLVGAKSPMLPGMVLVAEVDRRFLPDEKNNVTMLGFSGNCIGCGAKGFRYFTEFSSHINLKLATQPKKQKHLKYYIVREPTGRIRKGPLIPWKVEGRKRTFPLAGPYIPPPYTSGDADVNSEMSRTAASSAPLHLLSLQSHSASLQGASIAETSREDGMVFLHPTNQMHAEQTFHHVLSAKRRRWESAGSESPLGSDDGHSSDTARSSTAGSDTAADLPSEPWLTTACSVRPVLLLCQHSIPKIPCSVEDIIISDLLVGCFDPPLVSDHNHFGSISSVHSSLSAGTPESHEQTARSYYSSSVPCLTTQMAVLLTVQYLTQFVDDDRISREDIEQLLQDARLELTASVQQQVHLLAQSNAVTHVQLPVLASLTAANSKGRVKIVSSPVSLDNAIFRALRFVLEIHRHNQNKFPKIPVPDFIFILATSQKKSPEFCLLVTSILQAKYLSEAMIGHPVGARIADNLGRLEQLFKLSSDALEQMITNFEEAMGQGQLVFVPFNGFARTKVMADEAAGLEPRVAASTTYHHIQNQTLFASQHLMAKQLLTQVCNIGENKNSLDLNCFTAVSATIIVPPLTSLYNQTAQRLCSSGLLSELDLESADKAVLFKTAAKYVIKHNTMEESQEQLLKLLEQVHSKPETLFVLVFDQAQFFASPYGILDFPYYKEFLEAHNVVVLLVTATPYLFQTNCSFVDPNNEVYWSDVRSETADGVPSSILENSHDSMETNEGTYFGMKEYCESIKWTHQFPLVRQDDAFEKMALRTSRTTDDVNLSVLRCYLLIRHYCAAIMWSAGIKPAEPHCTLKTIQIMREIIESPVHNADGSGAMLVIRIPSVELANLAFESLKNTRDRLGFQFRFAIIHDNGVNELEIEDYFLNRLRLWREQRGQTKAKSKPAEKWNPRFFEDLHDLPCIIIVSGRERPGDTFPRSLKYMDLRLIDRGFVYRSSLELEFSAIACYIGSGSGSRGVESNEPNGQADSKDDSNGAGSGTVCRTSHYSSAYPLPVILVSRSVFKAFQTDFYGYPKHLLLPTTPQTRWVGLGRPPVVTSNPRHQSLYYREWTEPKPKQVPGPQQDASSKSVITLRSASGVVISPDISDVVEEDGMSAVESFAESNRMASGTSEGEDSSSEDSKASTEKGGEKKTARDSDKIERHGHHQPIIGPALLHRLYGMAPSSRQGDQNDDKRKVEAENSRAEKYHPRTLLFSGPPQVGKTHAYLHFIRLLHLTVQKLRRVDVYSEVLSSPGESSIQDNSSSSGDEADKMTWPVYKEISKLPLSCVLKEHRYVSTSKLRIHPSSGHATSGDVPTQSTSLKRSLRRPTSSLKLSFWAAYDTYHHCDACKNYREDRGPSSPLSYLFALQGGEKLRFLIPHRCLRSFTFTKEKQLRSLRLPVVLTGGNGELIKPLKTESAVSDEDAVGVIKSPIMMPSTGRHEYGLLNLYHAMEGENHILLVFVKHQEMALYHKAWPNHVIVGLPSNADNLGLGAARYYIKEFATENWLVERDRHGVENKHGQDVWPFIFMMDDSCVMWQNHLLKQSAKKEESSNKEFDVSSSVMTSLVKVIQHLENTPDLMKYGMLGLQQYSTDSATSLVHNQGSFTHCLLHTSVMMNLDKLQTVKYDKHRYWWEDENFSLKVLANGIHTCRFNHLVVAKKFIETGGNTSFKEEPAQSAESRTDLLPGDNLVTAPDREDASYLSAPAYYLLERYLELMGATKLFPVTAAHPEHPVLVVDCYVNLGPKLTVEFVSSKGWEKDKKTDTRSKTSYGGLLLYFCDRSVTKQFLAQFNFAPRSRLCIVCQDRNTLRQEVARLDLEEWWRFRLRDELQTANSPDEPALYFLTGKHDD</sequence>
<dbReference type="Pfam" id="PF20688">
    <property type="entry name" value="GREB1_2nd"/>
    <property type="match status" value="1"/>
</dbReference>
<evidence type="ECO:0000256" key="6">
    <source>
        <dbReference type="SAM" id="MobiDB-lite"/>
    </source>
</evidence>
<dbReference type="Pfam" id="PF15782">
    <property type="entry name" value="GREB1_N"/>
    <property type="match status" value="1"/>
</dbReference>
<proteinExistence type="inferred from homology"/>
<feature type="domain" description="GREB1-like C-terminal" evidence="8">
    <location>
        <begin position="1857"/>
        <end position="2016"/>
    </location>
</feature>